<dbReference type="InterPro" id="IPR055481">
    <property type="entry name" value="DUF7053"/>
</dbReference>
<keyword evidence="3" id="KW-1185">Reference proteome</keyword>
<name>A0A9W4UEC0_9PLEO</name>
<reference evidence="2" key="1">
    <citation type="submission" date="2023-01" db="EMBL/GenBank/DDBJ databases">
        <authorList>
            <person name="Van Ghelder C."/>
            <person name="Rancurel C."/>
        </authorList>
    </citation>
    <scope>NUCLEOTIDE SEQUENCE</scope>
    <source>
        <strain evidence="2">CNCM I-4278</strain>
    </source>
</reference>
<evidence type="ECO:0000313" key="2">
    <source>
        <dbReference type="EMBL" id="CAI6333167.1"/>
    </source>
</evidence>
<dbReference type="OrthoDB" id="4794810at2759"/>
<dbReference type="PANTHER" id="PTHR38117:SF1">
    <property type="entry name" value="DUF3074 DOMAIN-CONTAINING PROTEIN"/>
    <property type="match status" value="1"/>
</dbReference>
<feature type="domain" description="DUF7053" evidence="1">
    <location>
        <begin position="6"/>
        <end position="168"/>
    </location>
</feature>
<dbReference type="PANTHER" id="PTHR38117">
    <property type="entry name" value="NACHT AND WD40 DOMAIN PROTEIN"/>
    <property type="match status" value="1"/>
</dbReference>
<evidence type="ECO:0000313" key="3">
    <source>
        <dbReference type="Proteomes" id="UP001152607"/>
    </source>
</evidence>
<evidence type="ECO:0000259" key="1">
    <source>
        <dbReference type="Pfam" id="PF23155"/>
    </source>
</evidence>
<organism evidence="2 3">
    <name type="scientific">Periconia digitata</name>
    <dbReference type="NCBI Taxonomy" id="1303443"/>
    <lineage>
        <taxon>Eukaryota</taxon>
        <taxon>Fungi</taxon>
        <taxon>Dikarya</taxon>
        <taxon>Ascomycota</taxon>
        <taxon>Pezizomycotina</taxon>
        <taxon>Dothideomycetes</taxon>
        <taxon>Pleosporomycetidae</taxon>
        <taxon>Pleosporales</taxon>
        <taxon>Massarineae</taxon>
        <taxon>Periconiaceae</taxon>
        <taxon>Periconia</taxon>
    </lineage>
</organism>
<dbReference type="Pfam" id="PF23155">
    <property type="entry name" value="DUF7053"/>
    <property type="match status" value="1"/>
</dbReference>
<comment type="caution">
    <text evidence="2">The sequence shown here is derived from an EMBL/GenBank/DDBJ whole genome shotgun (WGS) entry which is preliminary data.</text>
</comment>
<dbReference type="AlphaFoldDB" id="A0A9W4UEC0"/>
<dbReference type="EMBL" id="CAOQHR010000004">
    <property type="protein sequence ID" value="CAI6333167.1"/>
    <property type="molecule type" value="Genomic_DNA"/>
</dbReference>
<sequence>MFSFSTTANLHHVTPLSAGTAFSTAISKLHDHDLLMRLDPELAHYESLPSEADAPNTKRYKVTDHMHTLPKGLWDTTVTFESQMTNTENGIEWVIKAPLGLVQRTSWKLVKSSEVDGGGKGQAEAKEDEWCLVEDVEINASRLLVGTVKSKCEENWKGIHAKFVEHVRGGSAVAVGA</sequence>
<gene>
    <name evidence="2" type="ORF">PDIGIT_LOCUS6203</name>
</gene>
<protein>
    <recommendedName>
        <fullName evidence="1">DUF7053 domain-containing protein</fullName>
    </recommendedName>
</protein>
<proteinExistence type="predicted"/>
<dbReference type="Proteomes" id="UP001152607">
    <property type="component" value="Unassembled WGS sequence"/>
</dbReference>
<accession>A0A9W4UEC0</accession>